<accession>A0A9N9DDX5</accession>
<gene>
    <name evidence="1" type="ORF">POCULU_LOCUS8946</name>
</gene>
<comment type="caution">
    <text evidence="1">The sequence shown here is derived from an EMBL/GenBank/DDBJ whole genome shotgun (WGS) entry which is preliminary data.</text>
</comment>
<evidence type="ECO:0000313" key="1">
    <source>
        <dbReference type="EMBL" id="CAG8632079.1"/>
    </source>
</evidence>
<evidence type="ECO:0000313" key="2">
    <source>
        <dbReference type="Proteomes" id="UP000789572"/>
    </source>
</evidence>
<keyword evidence="2" id="KW-1185">Reference proteome</keyword>
<dbReference type="AlphaFoldDB" id="A0A9N9DDX5"/>
<protein>
    <submittedName>
        <fullName evidence="1">5693_t:CDS:1</fullName>
    </submittedName>
</protein>
<organism evidence="1 2">
    <name type="scientific">Paraglomus occultum</name>
    <dbReference type="NCBI Taxonomy" id="144539"/>
    <lineage>
        <taxon>Eukaryota</taxon>
        <taxon>Fungi</taxon>
        <taxon>Fungi incertae sedis</taxon>
        <taxon>Mucoromycota</taxon>
        <taxon>Glomeromycotina</taxon>
        <taxon>Glomeromycetes</taxon>
        <taxon>Paraglomerales</taxon>
        <taxon>Paraglomeraceae</taxon>
        <taxon>Paraglomus</taxon>
    </lineage>
</organism>
<sequence length="116" mass="13265">MLYEVVFKGKDKECNLAKKIDNSLITVPMTGVLIVRDHICVSVLYSFNGKFYKAYEILDLKLPLCISNRKSVEDLLENAIKLKIHFEGVADEVVRLKTESNKLPLQEANQSLDIFF</sequence>
<reference evidence="1" key="1">
    <citation type="submission" date="2021-06" db="EMBL/GenBank/DDBJ databases">
        <authorList>
            <person name="Kallberg Y."/>
            <person name="Tangrot J."/>
            <person name="Rosling A."/>
        </authorList>
    </citation>
    <scope>NUCLEOTIDE SEQUENCE</scope>
    <source>
        <strain evidence="1">IA702</strain>
    </source>
</reference>
<proteinExistence type="predicted"/>
<dbReference type="EMBL" id="CAJVPJ010002937">
    <property type="protein sequence ID" value="CAG8632079.1"/>
    <property type="molecule type" value="Genomic_DNA"/>
</dbReference>
<dbReference type="OrthoDB" id="2439360at2759"/>
<dbReference type="Proteomes" id="UP000789572">
    <property type="component" value="Unassembled WGS sequence"/>
</dbReference>
<name>A0A9N9DDX5_9GLOM</name>